<evidence type="ECO:0000313" key="1">
    <source>
        <dbReference type="EMBL" id="AEO06099.1"/>
    </source>
</evidence>
<dbReference type="Proteomes" id="UP000001288">
    <property type="component" value="Chromosome"/>
</dbReference>
<proteinExistence type="predicted"/>
<dbReference type="AlphaFoldDB" id="A0A0H3GFF9"/>
<evidence type="ECO:0008006" key="3">
    <source>
        <dbReference type="Google" id="ProtNLM"/>
    </source>
</evidence>
<dbReference type="KEGG" id="lmt:LMRG_00561"/>
<dbReference type="InterPro" id="IPR021477">
    <property type="entry name" value="TVIIS_effector_SACOL2603_fam"/>
</dbReference>
<name>A0A0H3GFF9_LISM4</name>
<evidence type="ECO:0000313" key="2">
    <source>
        <dbReference type="Proteomes" id="UP000001288"/>
    </source>
</evidence>
<dbReference type="RefSeq" id="WP_014600728.1">
    <property type="nucleotide sequence ID" value="NC_017544.1"/>
</dbReference>
<dbReference type="NCBIfam" id="TIGR04197">
    <property type="entry name" value="T7SS_SACOL2603"/>
    <property type="match status" value="1"/>
</dbReference>
<dbReference type="HOGENOM" id="CLU_185205_0_0_9"/>
<reference evidence="2" key="1">
    <citation type="submission" date="2010-04" db="EMBL/GenBank/DDBJ databases">
        <title>The genome sequence of Listeria monocytogenes strain 10403S.</title>
        <authorList>
            <consortium name="The Broad Institute Genome Sequencing Platform"/>
            <consortium name="The Broad Institute Genome Sequencing Center for Infectious Disease"/>
            <person name="Borowsky M."/>
            <person name="Borodovsky M."/>
            <person name="Young S.K."/>
            <person name="Zeng Q."/>
            <person name="Koehrsen M."/>
            <person name="Fitzgerald M."/>
            <person name="Wiedmann M."/>
            <person name="Swaminathan B."/>
            <person name="Lauer P."/>
            <person name="Portnoy D."/>
            <person name="Cossart P."/>
            <person name="Buchrieser C."/>
            <person name="Higgins D."/>
            <person name="Abouelleil A."/>
            <person name="Alvarado L."/>
            <person name="Arachchi H.M."/>
            <person name="Berlin A."/>
            <person name="Borenstein D."/>
            <person name="Brown A."/>
            <person name="Chapman S.B."/>
            <person name="Chen Z."/>
            <person name="Dunbar C.D."/>
            <person name="Engels R."/>
            <person name="Freedman E."/>
            <person name="Gearin G."/>
            <person name="Gellesch M."/>
            <person name="Goldberg J."/>
            <person name="Griggs A."/>
            <person name="Gujja S."/>
            <person name="Heilman E."/>
            <person name="Heiman D."/>
            <person name="Howarth C."/>
            <person name="Jen D."/>
            <person name="Larson L."/>
            <person name="Lui A."/>
            <person name="MacDonald J."/>
            <person name="Mehta T."/>
            <person name="Montmayeur A."/>
            <person name="Neiman D."/>
            <person name="Park D."/>
            <person name="Pearson M."/>
            <person name="Priest M."/>
            <person name="Richards J."/>
            <person name="Roberts A."/>
            <person name="Saif S."/>
            <person name="Shea T."/>
            <person name="Shenoy N."/>
            <person name="Sisk P."/>
            <person name="Stolte C."/>
            <person name="Sykes S."/>
            <person name="Walk T."/>
            <person name="White J."/>
            <person name="Yandava C."/>
            <person name="Haas B."/>
            <person name="Nusbaum C."/>
            <person name="Birren B."/>
        </authorList>
    </citation>
    <scope>NUCLEOTIDE SEQUENCE [LARGE SCALE GENOMIC DNA]</scope>
    <source>
        <strain evidence="2">10403S</strain>
    </source>
</reference>
<organism evidence="1 2">
    <name type="scientific">Listeria monocytogenes serotype 1/2a (strain 10403S)</name>
    <dbReference type="NCBI Taxonomy" id="393133"/>
    <lineage>
        <taxon>Bacteria</taxon>
        <taxon>Bacillati</taxon>
        <taxon>Bacillota</taxon>
        <taxon>Bacilli</taxon>
        <taxon>Bacillales</taxon>
        <taxon>Listeriaceae</taxon>
        <taxon>Listeria</taxon>
    </lineage>
</organism>
<protein>
    <recommendedName>
        <fullName evidence="3">DUF3130 family protein</fullName>
    </recommendedName>
</protein>
<gene>
    <name evidence="1" type="ordered locus">LMRG_00561</name>
</gene>
<sequence length="94" mass="10679">MTKIHINKEKMNNHATTLGDIAGKLDYYPLKNENMSYTQTNSIHLLRESLLELLEGIENLGSVAQDDATRIKQMGEAFAKQDKSISQKMNLEVR</sequence>
<dbReference type="EMBL" id="CP002002">
    <property type="protein sequence ID" value="AEO06099.1"/>
    <property type="molecule type" value="Genomic_DNA"/>
</dbReference>
<accession>A0A0H3GFF9</accession>
<dbReference type="Pfam" id="PF11328">
    <property type="entry name" value="DUF3130"/>
    <property type="match status" value="1"/>
</dbReference>